<dbReference type="Proteomes" id="UP000827549">
    <property type="component" value="Chromosome 3"/>
</dbReference>
<evidence type="ECO:0000256" key="1">
    <source>
        <dbReference type="SAM" id="MobiDB-lite"/>
    </source>
</evidence>
<sequence>MPPNNAPPTPARRSTSTHRPASSHTSSFLSRWSSRRTSSTAATTVDSEMKAHDEVETLDCERDRRVGGGGGCLYHLLHSPAASTVTSAALRLYLRFLFRGQADAPSARAYSGSRRGEAERERRRRGERVETGWCEVRAVDEARWF</sequence>
<dbReference type="AlphaFoldDB" id="A0AAF0Y9R9"/>
<keyword evidence="3" id="KW-1185">Reference proteome</keyword>
<dbReference type="EMBL" id="CP086716">
    <property type="protein sequence ID" value="WOO80764.1"/>
    <property type="molecule type" value="Genomic_DNA"/>
</dbReference>
<organism evidence="2 3">
    <name type="scientific">Vanrija pseudolonga</name>
    <dbReference type="NCBI Taxonomy" id="143232"/>
    <lineage>
        <taxon>Eukaryota</taxon>
        <taxon>Fungi</taxon>
        <taxon>Dikarya</taxon>
        <taxon>Basidiomycota</taxon>
        <taxon>Agaricomycotina</taxon>
        <taxon>Tremellomycetes</taxon>
        <taxon>Trichosporonales</taxon>
        <taxon>Trichosporonaceae</taxon>
        <taxon>Vanrija</taxon>
    </lineage>
</organism>
<gene>
    <name evidence="2" type="ORF">LOC62_03G004291</name>
</gene>
<reference evidence="2" key="1">
    <citation type="submission" date="2023-10" db="EMBL/GenBank/DDBJ databases">
        <authorList>
            <person name="Noh H."/>
        </authorList>
    </citation>
    <scope>NUCLEOTIDE SEQUENCE</scope>
    <source>
        <strain evidence="2">DUCC4014</strain>
    </source>
</reference>
<evidence type="ECO:0000313" key="2">
    <source>
        <dbReference type="EMBL" id="WOO80764.1"/>
    </source>
</evidence>
<accession>A0AAF0Y9R9</accession>
<proteinExistence type="predicted"/>
<dbReference type="GeneID" id="87807529"/>
<dbReference type="RefSeq" id="XP_062626796.1">
    <property type="nucleotide sequence ID" value="XM_062770812.1"/>
</dbReference>
<feature type="compositionally biased region" description="Low complexity" evidence="1">
    <location>
        <begin position="22"/>
        <end position="46"/>
    </location>
</feature>
<feature type="region of interest" description="Disordered" evidence="1">
    <location>
        <begin position="1"/>
        <end position="53"/>
    </location>
</feature>
<protein>
    <submittedName>
        <fullName evidence="2">Uncharacterized protein</fullName>
    </submittedName>
</protein>
<evidence type="ECO:0000313" key="3">
    <source>
        <dbReference type="Proteomes" id="UP000827549"/>
    </source>
</evidence>
<feature type="region of interest" description="Disordered" evidence="1">
    <location>
        <begin position="105"/>
        <end position="124"/>
    </location>
</feature>
<feature type="compositionally biased region" description="Pro residues" evidence="1">
    <location>
        <begin position="1"/>
        <end position="10"/>
    </location>
</feature>
<name>A0AAF0Y9R9_9TREE</name>